<proteinExistence type="inferred from homology"/>
<dbReference type="InterPro" id="IPR038601">
    <property type="entry name" value="MttB-like_sf"/>
</dbReference>
<dbReference type="GO" id="GO:0008168">
    <property type="term" value="F:methyltransferase activity"/>
    <property type="evidence" value="ECO:0007669"/>
    <property type="project" value="UniProtKB-KW"/>
</dbReference>
<evidence type="ECO:0000313" key="5">
    <source>
        <dbReference type="Proteomes" id="UP000823886"/>
    </source>
</evidence>
<organism evidence="4 5">
    <name type="scientific">Candidatus Blautia merdavium</name>
    <dbReference type="NCBI Taxonomy" id="2838494"/>
    <lineage>
        <taxon>Bacteria</taxon>
        <taxon>Bacillati</taxon>
        <taxon>Bacillota</taxon>
        <taxon>Clostridia</taxon>
        <taxon>Lachnospirales</taxon>
        <taxon>Lachnospiraceae</taxon>
        <taxon>Blautia</taxon>
    </lineage>
</organism>
<dbReference type="Pfam" id="PF06253">
    <property type="entry name" value="MTTB"/>
    <property type="match status" value="1"/>
</dbReference>
<dbReference type="Proteomes" id="UP000823886">
    <property type="component" value="Unassembled WGS sequence"/>
</dbReference>
<evidence type="ECO:0000256" key="3">
    <source>
        <dbReference type="ARBA" id="ARBA00022679"/>
    </source>
</evidence>
<dbReference type="AlphaFoldDB" id="A0A9D2TCD4"/>
<evidence type="ECO:0000313" key="4">
    <source>
        <dbReference type="EMBL" id="HJC63538.1"/>
    </source>
</evidence>
<evidence type="ECO:0000256" key="1">
    <source>
        <dbReference type="ARBA" id="ARBA00007137"/>
    </source>
</evidence>
<dbReference type="EMBL" id="DWVZ01000106">
    <property type="protein sequence ID" value="HJC63538.1"/>
    <property type="molecule type" value="Genomic_DNA"/>
</dbReference>
<protein>
    <submittedName>
        <fullName evidence="4">Trimethylamine methyltransferase family protein</fullName>
    </submittedName>
</protein>
<reference evidence="4" key="1">
    <citation type="journal article" date="2021" name="PeerJ">
        <title>Extensive microbial diversity within the chicken gut microbiome revealed by metagenomics and culture.</title>
        <authorList>
            <person name="Gilroy R."/>
            <person name="Ravi A."/>
            <person name="Getino M."/>
            <person name="Pursley I."/>
            <person name="Horton D.L."/>
            <person name="Alikhan N.F."/>
            <person name="Baker D."/>
            <person name="Gharbi K."/>
            <person name="Hall N."/>
            <person name="Watson M."/>
            <person name="Adriaenssens E.M."/>
            <person name="Foster-Nyarko E."/>
            <person name="Jarju S."/>
            <person name="Secka A."/>
            <person name="Antonio M."/>
            <person name="Oren A."/>
            <person name="Chaudhuri R.R."/>
            <person name="La Ragione R."/>
            <person name="Hildebrand F."/>
            <person name="Pallen M.J."/>
        </authorList>
    </citation>
    <scope>NUCLEOTIDE SEQUENCE</scope>
    <source>
        <strain evidence="4">ChiBcec2-3848</strain>
    </source>
</reference>
<dbReference type="InterPro" id="IPR010426">
    <property type="entry name" value="MTTB_MeTrfase"/>
</dbReference>
<accession>A0A9D2TCD4</accession>
<evidence type="ECO:0000256" key="2">
    <source>
        <dbReference type="ARBA" id="ARBA00022603"/>
    </source>
</evidence>
<sequence length="470" mass="51426">MTREQKIHEAAMEIMKEVGVDFHNAKALEILKEHDIRVEGSTAYFTEEQVLHWVKMAPESFTLYARNPKYNVFLGKDTVNPAPTYGCAFIDDWEGNRRSGTMEDYIKSLKLVQAEELYSINGGILIQPGDIPEERAAVEMFYAALTHSDKAIMLPTGFKNEMELILEAGCALFGGMEAMAEKPRMIALINTVSPLTLDERMLDCLMLLAKYGQAAVLCPATMLGATGSLSMAGTIASGTAEALAGIVLAQMIRPGTPVVFGIQSTAADLRGGITFACAAPEGTLMQGFSANMGKFYGMPSRGGGCQTDAPVINCQAGYESMLTFSSAYRHGINLVMEAGGVMDSVNATSFEKMVIDFEIMRQVKASFTPFEVNEETLNLEEIKEIGHSGSFVTADYTLENYMDLYSPKVGSRNASGSDYFKESVDKEMERLLKSYQDNPPVLDDEARAAAEKILAKSGMEPQEFEKIRSL</sequence>
<comment type="similarity">
    <text evidence="1">Belongs to the trimethylamine methyltransferase family.</text>
</comment>
<dbReference type="GO" id="GO:0032259">
    <property type="term" value="P:methylation"/>
    <property type="evidence" value="ECO:0007669"/>
    <property type="project" value="UniProtKB-KW"/>
</dbReference>
<gene>
    <name evidence="4" type="ORF">H9753_07975</name>
</gene>
<dbReference type="GO" id="GO:0015948">
    <property type="term" value="P:methanogenesis"/>
    <property type="evidence" value="ECO:0007669"/>
    <property type="project" value="InterPro"/>
</dbReference>
<keyword evidence="3" id="KW-0808">Transferase</keyword>
<reference evidence="4" key="2">
    <citation type="submission" date="2021-04" db="EMBL/GenBank/DDBJ databases">
        <authorList>
            <person name="Gilroy R."/>
        </authorList>
    </citation>
    <scope>NUCLEOTIDE SEQUENCE</scope>
    <source>
        <strain evidence="4">ChiBcec2-3848</strain>
    </source>
</reference>
<name>A0A9D2TCD4_9FIRM</name>
<keyword evidence="2 4" id="KW-0489">Methyltransferase</keyword>
<dbReference type="Gene3D" id="3.20.20.480">
    <property type="entry name" value="Trimethylamine methyltransferase-like"/>
    <property type="match status" value="1"/>
</dbReference>
<comment type="caution">
    <text evidence="4">The sequence shown here is derived from an EMBL/GenBank/DDBJ whole genome shotgun (WGS) entry which is preliminary data.</text>
</comment>